<dbReference type="InterPro" id="IPR058788">
    <property type="entry name" value="ApnL_N"/>
</dbReference>
<dbReference type="HOGENOM" id="CLU_030797_0_0_10"/>
<accession>A0A0E3ZVG0</accession>
<dbReference type="AlphaFoldDB" id="A0A0E3ZVG0"/>
<protein>
    <submittedName>
        <fullName evidence="3">Uncharacterized protein</fullName>
    </submittedName>
</protein>
<dbReference type="EMBL" id="CP010429">
    <property type="protein sequence ID" value="AKD55778.1"/>
    <property type="molecule type" value="Genomic_DNA"/>
</dbReference>
<organism evidence="3 4">
    <name type="scientific">Spirosoma radiotolerans</name>
    <dbReference type="NCBI Taxonomy" id="1379870"/>
    <lineage>
        <taxon>Bacteria</taxon>
        <taxon>Pseudomonadati</taxon>
        <taxon>Bacteroidota</taxon>
        <taxon>Cytophagia</taxon>
        <taxon>Cytophagales</taxon>
        <taxon>Cytophagaceae</taxon>
        <taxon>Spirosoma</taxon>
    </lineage>
</organism>
<evidence type="ECO:0000313" key="4">
    <source>
        <dbReference type="Proteomes" id="UP000033054"/>
    </source>
</evidence>
<name>A0A0E3ZVG0_9BACT</name>
<dbReference type="STRING" id="1379870.SD10_13570"/>
<dbReference type="Pfam" id="PF25837">
    <property type="entry name" value="Apionate_lact_N"/>
    <property type="match status" value="1"/>
</dbReference>
<proteinExistence type="predicted"/>
<dbReference type="OrthoDB" id="931854at2"/>
<keyword evidence="4" id="KW-1185">Reference proteome</keyword>
<sequence length="507" mass="56377">MPHFLQAGPIGAQYENGFLRYLNQGDAEIIRMIYFAIRDHNWLTAALTITNEVIDKHADAFRIQYDWHTSDPVIQIAGHVDILGDQHGVITVDFYGKALVTFQRNRIGLCVLHPIEGVLGQPAELTAPDGTVTDAHFPTTISPHQPFLNLRTMRWQPASGTVWQLDFSGDVFETEDQRNWTDASFKTYSTPLTRPFPVTVQAGDEVRQRVVFRPSAQALSNQPTALLPKNPVQSVAAPKPDRLRLGVGQWAGGPPLTPTEAALLRRLGLSHLRADVFFRLPHWEAILTNAVADAQQLDIPLELTVFFGNDPLTELRQLLNFLQRQAVSVRSMLLLDAATLTTSDRLLQTVVPVLRAEWPNLLIGGGTDDNFAELNRHRFDFSLVDFVFYSINPQVHAYDDLTLEENIAGQPETVFSARLFSGGKPIHISPITLLPRYTTVAETALERLNAPADGRQTTHFGAEWTRQSLRALAKAGVASVTYYQSHGPGGLVNGDTVYPLFSAFTEF</sequence>
<dbReference type="PATRIC" id="fig|1379870.5.peg.2949"/>
<evidence type="ECO:0000313" key="3">
    <source>
        <dbReference type="EMBL" id="AKD55778.1"/>
    </source>
</evidence>
<dbReference type="Pfam" id="PF25838">
    <property type="entry name" value="Apionate_lact_M"/>
    <property type="match status" value="1"/>
</dbReference>
<reference evidence="3 4" key="1">
    <citation type="journal article" date="2014" name="Curr. Microbiol.">
        <title>Spirosoma radiotolerans sp. nov., a gamma-radiation-resistant bacterium isolated from gamma ray-irradiated soil.</title>
        <authorList>
            <person name="Lee J.J."/>
            <person name="Srinivasan S."/>
            <person name="Lim S."/>
            <person name="Joe M."/>
            <person name="Im S."/>
            <person name="Bae S.I."/>
            <person name="Park K.R."/>
            <person name="Han J.H."/>
            <person name="Park S.H."/>
            <person name="Joo B.M."/>
            <person name="Park S.J."/>
            <person name="Kim M.K."/>
        </authorList>
    </citation>
    <scope>NUCLEOTIDE SEQUENCE [LARGE SCALE GENOMIC DNA]</scope>
    <source>
        <strain evidence="3 4">DG5A</strain>
    </source>
</reference>
<evidence type="ECO:0000259" key="1">
    <source>
        <dbReference type="Pfam" id="PF25837"/>
    </source>
</evidence>
<feature type="domain" description="D-apionate lactonase N-terminal" evidence="1">
    <location>
        <begin position="3"/>
        <end position="214"/>
    </location>
</feature>
<gene>
    <name evidence="3" type="ORF">SD10_13570</name>
</gene>
<dbReference type="Proteomes" id="UP000033054">
    <property type="component" value="Chromosome"/>
</dbReference>
<dbReference type="KEGG" id="srd:SD10_13570"/>
<evidence type="ECO:0000259" key="2">
    <source>
        <dbReference type="Pfam" id="PF25838"/>
    </source>
</evidence>
<dbReference type="RefSeq" id="WP_046574296.1">
    <property type="nucleotide sequence ID" value="NZ_CP010429.1"/>
</dbReference>
<dbReference type="InterPro" id="IPR058787">
    <property type="entry name" value="ApnL_M"/>
</dbReference>
<feature type="domain" description="D-apionate lactonase TIM barrel" evidence="2">
    <location>
        <begin position="245"/>
        <end position="504"/>
    </location>
</feature>